<keyword evidence="2" id="KW-0732">Signal</keyword>
<evidence type="ECO:0000313" key="4">
    <source>
        <dbReference type="Proteomes" id="UP000494329"/>
    </source>
</evidence>
<keyword evidence="4" id="KW-1185">Reference proteome</keyword>
<evidence type="ECO:0000256" key="2">
    <source>
        <dbReference type="SAM" id="SignalP"/>
    </source>
</evidence>
<name>A0A6J5DRP4_9BURK</name>
<reference evidence="3 4" key="1">
    <citation type="submission" date="2020-04" db="EMBL/GenBank/DDBJ databases">
        <authorList>
            <person name="De Canck E."/>
        </authorList>
    </citation>
    <scope>NUCLEOTIDE SEQUENCE [LARGE SCALE GENOMIC DNA]</scope>
    <source>
        <strain evidence="3 4">LMG 29739</strain>
    </source>
</reference>
<evidence type="ECO:0000256" key="1">
    <source>
        <dbReference type="SAM" id="MobiDB-lite"/>
    </source>
</evidence>
<proteinExistence type="predicted"/>
<dbReference type="EMBL" id="CADIKF010000014">
    <property type="protein sequence ID" value="CAB3755605.1"/>
    <property type="molecule type" value="Genomic_DNA"/>
</dbReference>
<evidence type="ECO:0008006" key="5">
    <source>
        <dbReference type="Google" id="ProtNLM"/>
    </source>
</evidence>
<dbReference type="Proteomes" id="UP000494329">
    <property type="component" value="Unassembled WGS sequence"/>
</dbReference>
<protein>
    <recommendedName>
        <fullName evidence="5">Lipoprotein</fullName>
    </recommendedName>
</protein>
<evidence type="ECO:0000313" key="3">
    <source>
        <dbReference type="EMBL" id="CAB3755605.1"/>
    </source>
</evidence>
<gene>
    <name evidence="3" type="ORF">LMG29739_02213</name>
</gene>
<sequence length="125" mass="13258">MKFFRTLFVLLLCAMLPISGLAASGLAGECPMQQSAGQSAALHDDDGSTSTAMAGCDSMKPSPDGNAKTGFCKMTAQCQFGSLYYPGTSATVVRPAAPHNRVVFHYSQSLSVRAPDGRWRPPRSL</sequence>
<dbReference type="AlphaFoldDB" id="A0A6J5DRP4"/>
<feature type="signal peptide" evidence="2">
    <location>
        <begin position="1"/>
        <end position="22"/>
    </location>
</feature>
<organism evidence="3 4">
    <name type="scientific">Paraburkholderia solisilvae</name>
    <dbReference type="NCBI Taxonomy" id="624376"/>
    <lineage>
        <taxon>Bacteria</taxon>
        <taxon>Pseudomonadati</taxon>
        <taxon>Pseudomonadota</taxon>
        <taxon>Betaproteobacteria</taxon>
        <taxon>Burkholderiales</taxon>
        <taxon>Burkholderiaceae</taxon>
        <taxon>Paraburkholderia</taxon>
    </lineage>
</organism>
<dbReference type="RefSeq" id="WP_175110948.1">
    <property type="nucleotide sequence ID" value="NZ_CADIKF010000014.1"/>
</dbReference>
<accession>A0A6J5DRP4</accession>
<feature type="chain" id="PRO_5027093790" description="Lipoprotein" evidence="2">
    <location>
        <begin position="23"/>
        <end position="125"/>
    </location>
</feature>
<feature type="region of interest" description="Disordered" evidence="1">
    <location>
        <begin position="37"/>
        <end position="59"/>
    </location>
</feature>